<dbReference type="EMBL" id="FTNT01000013">
    <property type="protein sequence ID" value="SIS21519.1"/>
    <property type="molecule type" value="Genomic_DNA"/>
</dbReference>
<dbReference type="InterPro" id="IPR013207">
    <property type="entry name" value="LGFP"/>
</dbReference>
<accession>A0A1N7H9H7</accession>
<proteinExistence type="predicted"/>
<feature type="region of interest" description="Disordered" evidence="1">
    <location>
        <begin position="62"/>
        <end position="105"/>
    </location>
</feature>
<name>A0A1N7H9H7_9NOCA</name>
<dbReference type="Proteomes" id="UP000186218">
    <property type="component" value="Unassembled WGS sequence"/>
</dbReference>
<organism evidence="3 4">
    <name type="scientific">Williamsia sterculiae</name>
    <dbReference type="NCBI Taxonomy" id="1344003"/>
    <lineage>
        <taxon>Bacteria</taxon>
        <taxon>Bacillati</taxon>
        <taxon>Actinomycetota</taxon>
        <taxon>Actinomycetes</taxon>
        <taxon>Mycobacteriales</taxon>
        <taxon>Nocardiaceae</taxon>
        <taxon>Williamsia</taxon>
    </lineage>
</organism>
<evidence type="ECO:0000256" key="1">
    <source>
        <dbReference type="SAM" id="MobiDB-lite"/>
    </source>
</evidence>
<dbReference type="STRING" id="1344003.SAMN05445060_3768"/>
<evidence type="ECO:0000313" key="3">
    <source>
        <dbReference type="EMBL" id="SIS21519.1"/>
    </source>
</evidence>
<feature type="chain" id="PRO_5039119684" evidence="2">
    <location>
        <begin position="21"/>
        <end position="215"/>
    </location>
</feature>
<dbReference type="PROSITE" id="PS51257">
    <property type="entry name" value="PROKAR_LIPOPROTEIN"/>
    <property type="match status" value="1"/>
</dbReference>
<dbReference type="Pfam" id="PF08310">
    <property type="entry name" value="LGFP"/>
    <property type="match status" value="1"/>
</dbReference>
<sequence>MIVKLAGSVAAVAAIGAAVAGCSDAKDAASSATSAAGSAAGSAAAGASGAASSAGAAIPGAGGESGSAGAAGESGAAGSVLDSPTTTAAAEPAVPSTSIASPEGKDVSITDPAIIAVYASRGYEKGFLGKPLGPVVTLPSGGKFITFEGGSIYENPKDKKAYTVQGAIGGYWGTQNHENGKLGYPTSDEKKTDEGLVQTFDGGTLVDKDGTVTEK</sequence>
<gene>
    <name evidence="3" type="ORF">SAMN05445060_3768</name>
</gene>
<keyword evidence="2" id="KW-0732">Signal</keyword>
<feature type="compositionally biased region" description="Low complexity" evidence="1">
    <location>
        <begin position="67"/>
        <end position="98"/>
    </location>
</feature>
<dbReference type="AlphaFoldDB" id="A0A1N7H9H7"/>
<evidence type="ECO:0000256" key="2">
    <source>
        <dbReference type="SAM" id="SignalP"/>
    </source>
</evidence>
<feature type="signal peptide" evidence="2">
    <location>
        <begin position="1"/>
        <end position="20"/>
    </location>
</feature>
<dbReference type="OrthoDB" id="4369514at2"/>
<keyword evidence="4" id="KW-1185">Reference proteome</keyword>
<evidence type="ECO:0000313" key="4">
    <source>
        <dbReference type="Proteomes" id="UP000186218"/>
    </source>
</evidence>
<reference evidence="3 4" key="1">
    <citation type="submission" date="2017-01" db="EMBL/GenBank/DDBJ databases">
        <authorList>
            <person name="Mah S.A."/>
            <person name="Swanson W.J."/>
            <person name="Moy G.W."/>
            <person name="Vacquier V.D."/>
        </authorList>
    </citation>
    <scope>NUCLEOTIDE SEQUENCE [LARGE SCALE GENOMIC DNA]</scope>
    <source>
        <strain evidence="3 4">CPCC 203464</strain>
    </source>
</reference>
<protein>
    <submittedName>
        <fullName evidence="3">LGFP repeat-containing protein</fullName>
    </submittedName>
</protein>